<reference evidence="3 5" key="2">
    <citation type="submission" date="2007-08" db="EMBL/GenBank/DDBJ databases">
        <authorList>
            <person name="Fulton L."/>
            <person name="Clifton S."/>
            <person name="Fulton B."/>
            <person name="Xu J."/>
            <person name="Minx P."/>
            <person name="Pepin K.H."/>
            <person name="Johnson M."/>
            <person name="Thiruvilangam P."/>
            <person name="Bhonagiri V."/>
            <person name="Nash W.E."/>
            <person name="Wang C."/>
            <person name="Mardis E.R."/>
            <person name="Wilson R.K."/>
        </authorList>
    </citation>
    <scope>NUCLEOTIDE SEQUENCE [LARGE SCALE GENOMIC DNA]</scope>
    <source>
        <strain evidence="3 5">DSM 753</strain>
    </source>
</reference>
<comment type="caution">
    <text evidence="3">The sequence shown here is derived from an EMBL/GenBank/DDBJ whole genome shotgun (WGS) entry which is preliminary data.</text>
</comment>
<proteinExistence type="predicted"/>
<dbReference type="EMBL" id="NOXF01000004">
    <property type="protein sequence ID" value="PEQ24763.1"/>
    <property type="molecule type" value="Genomic_DNA"/>
</dbReference>
<dbReference type="PROSITE" id="PS51257">
    <property type="entry name" value="PROKAR_LIPOPROTEIN"/>
    <property type="match status" value="1"/>
</dbReference>
<dbReference type="PANTHER" id="PTHR43649:SF12">
    <property type="entry name" value="DIACETYLCHITOBIOSE BINDING PROTEIN DASA"/>
    <property type="match status" value="1"/>
</dbReference>
<sequence>MKKVLALILAAAMTATVFAGCNDGSTSSTADDGSSAASPASEDGSSEEPSNEDWSGTLRVLYPGTTDIEKEVANDLKAAFEEQYPNATVEYNFLSWTDLDAKLLVMDQANDYPDVTQINEVENAVRAGALEPIEPYLEKSDILSLENFNQVGLDYKTYDGVLYGLPHVLCTYAHIYNKDLCDEAGIDPTTFETWDDVLAAVETIGSMDGKYGYAMANGGEGRFSFRDLEMVALSNGFQPDDTSEETKDAYIETLQLFADMAAYMPEAQSAWQYPELFQAWNEGNIAIMHTGSFFTGNLISHGDEAMDWTHAFAFPAGPSADETQVMTTAGGYALIAGSSQKDLGFKYIEVALSEPILGKIAASMNYPAVDYVSDDTLESFAVDIYGEDVASKHISLVGEFRDANEQYGIMAPIITNQPSMEKVVQGAMVKLTNGEIDAETCYNEIKQGIDEIKAQTA</sequence>
<keyword evidence="2" id="KW-0732">Signal</keyword>
<protein>
    <submittedName>
        <fullName evidence="3">ABC transporter, solute-binding protein</fullName>
    </submittedName>
</protein>
<evidence type="ECO:0000313" key="3">
    <source>
        <dbReference type="EMBL" id="EDO60619.1"/>
    </source>
</evidence>
<feature type="region of interest" description="Disordered" evidence="1">
    <location>
        <begin position="25"/>
        <end position="56"/>
    </location>
</feature>
<dbReference type="InterPro" id="IPR050490">
    <property type="entry name" value="Bact_solute-bd_prot1"/>
</dbReference>
<evidence type="ECO:0000313" key="5">
    <source>
        <dbReference type="Proteomes" id="UP000003490"/>
    </source>
</evidence>
<dbReference type="SUPFAM" id="SSF53850">
    <property type="entry name" value="Periplasmic binding protein-like II"/>
    <property type="match status" value="1"/>
</dbReference>
<dbReference type="Proteomes" id="UP000220611">
    <property type="component" value="Unassembled WGS sequence"/>
</dbReference>
<feature type="signal peptide" evidence="2">
    <location>
        <begin position="1"/>
        <end position="19"/>
    </location>
</feature>
<keyword evidence="6" id="KW-1185">Reference proteome</keyword>
<dbReference type="OrthoDB" id="9768630at2"/>
<dbReference type="eggNOG" id="COG1653">
    <property type="taxonomic scope" value="Bacteria"/>
</dbReference>
<feature type="compositionally biased region" description="Low complexity" evidence="1">
    <location>
        <begin position="25"/>
        <end position="43"/>
    </location>
</feature>
<evidence type="ECO:0000256" key="2">
    <source>
        <dbReference type="SAM" id="SignalP"/>
    </source>
</evidence>
<accession>A7VUG9</accession>
<dbReference type="InterPro" id="IPR006059">
    <property type="entry name" value="SBP"/>
</dbReference>
<dbReference type="EMBL" id="ABCB02000019">
    <property type="protein sequence ID" value="EDO60619.1"/>
    <property type="molecule type" value="Genomic_DNA"/>
</dbReference>
<dbReference type="PANTHER" id="PTHR43649">
    <property type="entry name" value="ARABINOSE-BINDING PROTEIN-RELATED"/>
    <property type="match status" value="1"/>
</dbReference>
<dbReference type="Pfam" id="PF01547">
    <property type="entry name" value="SBP_bac_1"/>
    <property type="match status" value="1"/>
</dbReference>
<gene>
    <name evidence="4" type="ORF">CH238_07325</name>
    <name evidence="3" type="ORF">CLOLEP_02215</name>
</gene>
<feature type="chain" id="PRO_5041894254" evidence="2">
    <location>
        <begin position="20"/>
        <end position="457"/>
    </location>
</feature>
<evidence type="ECO:0000313" key="6">
    <source>
        <dbReference type="Proteomes" id="UP000220611"/>
    </source>
</evidence>
<name>A7VUG9_9FIRM</name>
<reference evidence="3 5" key="1">
    <citation type="submission" date="2007-08" db="EMBL/GenBank/DDBJ databases">
        <title>Draft genome sequence of Clostridium leptum (DSM 753).</title>
        <authorList>
            <person name="Sudarsanam P."/>
            <person name="Ley R."/>
            <person name="Guruge J."/>
            <person name="Turnbaugh P.J."/>
            <person name="Mahowald M."/>
            <person name="Liep D."/>
            <person name="Gordon J."/>
        </authorList>
    </citation>
    <scope>NUCLEOTIDE SEQUENCE [LARGE SCALE GENOMIC DNA]</scope>
    <source>
        <strain evidence="3 5">DSM 753</strain>
    </source>
</reference>
<evidence type="ECO:0000256" key="1">
    <source>
        <dbReference type="SAM" id="MobiDB-lite"/>
    </source>
</evidence>
<dbReference type="Gene3D" id="3.40.190.10">
    <property type="entry name" value="Periplasmic binding protein-like II"/>
    <property type="match status" value="1"/>
</dbReference>
<dbReference type="AlphaFoldDB" id="A7VUG9"/>
<reference evidence="4 6" key="3">
    <citation type="submission" date="2017-07" db="EMBL/GenBank/DDBJ databases">
        <title>Prevalence of linear plasmids in Cutibacterium (Propionibacterium) acnes isolates obtained from prostatic tissue.</title>
        <authorList>
            <person name="Davidsson S."/>
            <person name="Carlsson J."/>
            <person name="Molling P."/>
            <person name="Andren O."/>
            <person name="Andersson S.-O."/>
            <person name="Brzuszkiewicz E."/>
            <person name="Poehlein A."/>
            <person name="Al-Zeer M."/>
            <person name="Brinkmann V."/>
            <person name="Scavenius C."/>
            <person name="Nazipi S."/>
            <person name="Soderquist B."/>
            <person name="Bruggemann H."/>
        </authorList>
    </citation>
    <scope>NUCLEOTIDE SEQUENCE [LARGE SCALE GENOMIC DNA]</scope>
    <source>
        <strain evidence="4 6">DSM 753</strain>
    </source>
</reference>
<dbReference type="HOGENOM" id="CLU_598135_0_0_9"/>
<dbReference type="Proteomes" id="UP000003490">
    <property type="component" value="Unassembled WGS sequence"/>
</dbReference>
<evidence type="ECO:0000313" key="4">
    <source>
        <dbReference type="EMBL" id="PEQ24763.1"/>
    </source>
</evidence>
<organism evidence="3 5">
    <name type="scientific">[Clostridium] leptum DSM 753</name>
    <dbReference type="NCBI Taxonomy" id="428125"/>
    <lineage>
        <taxon>Bacteria</taxon>
        <taxon>Bacillati</taxon>
        <taxon>Bacillota</taxon>
        <taxon>Clostridia</taxon>
        <taxon>Eubacteriales</taxon>
        <taxon>Oscillospiraceae</taxon>
        <taxon>Oscillospiraceae incertae sedis</taxon>
    </lineage>
</organism>